<dbReference type="AlphaFoldDB" id="A0A132PJX2"/>
<protein>
    <submittedName>
        <fullName evidence="5">Transketolase</fullName>
    </submittedName>
</protein>
<reference evidence="5 6" key="1">
    <citation type="submission" date="2015-07" db="EMBL/GenBank/DDBJ databases">
        <title>A draft genome sequence of Mycobacterium wolinskyi.</title>
        <authorList>
            <person name="de Man T.J."/>
            <person name="Perry K.A."/>
            <person name="Coulliette A.D."/>
            <person name="Jensen B."/>
            <person name="Toney N.C."/>
            <person name="Limbago B.M."/>
            <person name="Noble-Wang J."/>
        </authorList>
    </citation>
    <scope>NUCLEOTIDE SEQUENCE [LARGE SCALE GENOMIC DNA]</scope>
    <source>
        <strain evidence="5 6">CDC_01</strain>
    </source>
</reference>
<proteinExistence type="inferred from homology"/>
<dbReference type="Proteomes" id="UP000070612">
    <property type="component" value="Unassembled WGS sequence"/>
</dbReference>
<organism evidence="5 6">
    <name type="scientific">Mycolicibacterium wolinskyi</name>
    <dbReference type="NCBI Taxonomy" id="59750"/>
    <lineage>
        <taxon>Bacteria</taxon>
        <taxon>Bacillati</taxon>
        <taxon>Actinomycetota</taxon>
        <taxon>Actinomycetes</taxon>
        <taxon>Mycobacteriales</taxon>
        <taxon>Mycobacteriaceae</taxon>
        <taxon>Mycolicibacterium</taxon>
    </lineage>
</organism>
<keyword evidence="3" id="KW-0786">Thiamine pyrophosphate</keyword>
<dbReference type="Pfam" id="PF02779">
    <property type="entry name" value="Transket_pyr"/>
    <property type="match status" value="1"/>
</dbReference>
<feature type="domain" description="Transketolase-like pyrimidine-binding" evidence="4">
    <location>
        <begin position="21"/>
        <end position="186"/>
    </location>
</feature>
<dbReference type="GO" id="GO:0000287">
    <property type="term" value="F:magnesium ion binding"/>
    <property type="evidence" value="ECO:0007669"/>
    <property type="project" value="UniProtKB-ARBA"/>
</dbReference>
<sequence length="329" mass="34972">MSVAPGLQPESWHLLSLLERAPGLHALADTLSDLADEGHPIVVGTADLKYSNGLVRFQERHPDKYVQFGISEQHMVSTAAGLATTGLQPYVATFASFMALLACEQIRTDVAYTKQRVRLIGHHAGITLGFYGTSHHATEDLAITRSIAGLTVIAPADATQLSWALRAAATYPGPIYFRIGRGQDPDVYRRGDASYEIGRAIEHSTGTDLTIIATGSMVHPSLQAAEELRGQGISVGVLDMHTVKPLDEIAVLAAANRSAVILTVEEHNVLGGLGGAVAEVVAAAGLPTRVVRHGIDDEYALIGPPTHLYRHYGLDTDGVVRAAQAAVKV</sequence>
<dbReference type="PATRIC" id="fig|59750.3.peg.1177"/>
<dbReference type="PANTHER" id="PTHR43825">
    <property type="entry name" value="PYRUVATE DEHYDROGENASE E1 COMPONENT"/>
    <property type="match status" value="1"/>
</dbReference>
<evidence type="ECO:0000313" key="6">
    <source>
        <dbReference type="Proteomes" id="UP000070612"/>
    </source>
</evidence>
<evidence type="ECO:0000313" key="5">
    <source>
        <dbReference type="EMBL" id="KWX22631.1"/>
    </source>
</evidence>
<dbReference type="InterPro" id="IPR033248">
    <property type="entry name" value="Transketolase_C"/>
</dbReference>
<comment type="caution">
    <text evidence="5">The sequence shown here is derived from an EMBL/GenBank/DDBJ whole genome shotgun (WGS) entry which is preliminary data.</text>
</comment>
<dbReference type="PANTHER" id="PTHR43825:SF1">
    <property type="entry name" value="TRANSKETOLASE-LIKE PYRIMIDINE-BINDING DOMAIN-CONTAINING PROTEIN"/>
    <property type="match status" value="1"/>
</dbReference>
<evidence type="ECO:0000256" key="3">
    <source>
        <dbReference type="ARBA" id="ARBA00023052"/>
    </source>
</evidence>
<dbReference type="STRING" id="59750.AWC31_15295"/>
<dbReference type="FunFam" id="3.40.50.970:FF:000129">
    <property type="entry name" value="Transketolase"/>
    <property type="match status" value="1"/>
</dbReference>
<evidence type="ECO:0000256" key="2">
    <source>
        <dbReference type="ARBA" id="ARBA00007131"/>
    </source>
</evidence>
<dbReference type="Gene3D" id="3.40.50.920">
    <property type="match status" value="1"/>
</dbReference>
<evidence type="ECO:0000259" key="4">
    <source>
        <dbReference type="SMART" id="SM00861"/>
    </source>
</evidence>
<dbReference type="InterPro" id="IPR029061">
    <property type="entry name" value="THDP-binding"/>
</dbReference>
<dbReference type="InterPro" id="IPR051157">
    <property type="entry name" value="PDH/Transketolase"/>
</dbReference>
<dbReference type="Pfam" id="PF02780">
    <property type="entry name" value="Transketolase_C"/>
    <property type="match status" value="1"/>
</dbReference>
<comment type="similarity">
    <text evidence="2">Belongs to the transketolase family.</text>
</comment>
<dbReference type="SUPFAM" id="SSF52922">
    <property type="entry name" value="TK C-terminal domain-like"/>
    <property type="match status" value="1"/>
</dbReference>
<dbReference type="SMART" id="SM00861">
    <property type="entry name" value="Transket_pyr"/>
    <property type="match status" value="1"/>
</dbReference>
<name>A0A132PJX2_9MYCO</name>
<evidence type="ECO:0000256" key="1">
    <source>
        <dbReference type="ARBA" id="ARBA00001964"/>
    </source>
</evidence>
<accession>A0A132PJX2</accession>
<dbReference type="CDD" id="cd07033">
    <property type="entry name" value="TPP_PYR_DXS_TK_like"/>
    <property type="match status" value="1"/>
</dbReference>
<dbReference type="InterPro" id="IPR009014">
    <property type="entry name" value="Transketo_C/PFOR_II"/>
</dbReference>
<dbReference type="InterPro" id="IPR005475">
    <property type="entry name" value="Transketolase-like_Pyr-bd"/>
</dbReference>
<gene>
    <name evidence="5" type="ORF">AFM11_19215</name>
</gene>
<dbReference type="Gene3D" id="3.40.50.970">
    <property type="match status" value="1"/>
</dbReference>
<dbReference type="RefSeq" id="WP_067851654.1">
    <property type="nucleotide sequence ID" value="NZ_LGTW01000012.1"/>
</dbReference>
<dbReference type="EMBL" id="LGTW01000012">
    <property type="protein sequence ID" value="KWX22631.1"/>
    <property type="molecule type" value="Genomic_DNA"/>
</dbReference>
<comment type="cofactor">
    <cofactor evidence="1">
        <name>thiamine diphosphate</name>
        <dbReference type="ChEBI" id="CHEBI:58937"/>
    </cofactor>
</comment>
<keyword evidence="6" id="KW-1185">Reference proteome</keyword>
<dbReference type="SUPFAM" id="SSF52518">
    <property type="entry name" value="Thiamin diphosphate-binding fold (THDP-binding)"/>
    <property type="match status" value="1"/>
</dbReference>